<dbReference type="AlphaFoldDB" id="A0AAV5T5L4"/>
<keyword evidence="1" id="KW-0812">Transmembrane</keyword>
<evidence type="ECO:0000313" key="2">
    <source>
        <dbReference type="EMBL" id="GMS90811.1"/>
    </source>
</evidence>
<feature type="transmembrane region" description="Helical" evidence="1">
    <location>
        <begin position="102"/>
        <end position="125"/>
    </location>
</feature>
<evidence type="ECO:0000313" key="3">
    <source>
        <dbReference type="Proteomes" id="UP001432027"/>
    </source>
</evidence>
<comment type="caution">
    <text evidence="2">The sequence shown here is derived from an EMBL/GenBank/DDBJ whole genome shotgun (WGS) entry which is preliminary data.</text>
</comment>
<organism evidence="2 3">
    <name type="scientific">Pristionchus entomophagus</name>
    <dbReference type="NCBI Taxonomy" id="358040"/>
    <lineage>
        <taxon>Eukaryota</taxon>
        <taxon>Metazoa</taxon>
        <taxon>Ecdysozoa</taxon>
        <taxon>Nematoda</taxon>
        <taxon>Chromadorea</taxon>
        <taxon>Rhabditida</taxon>
        <taxon>Rhabditina</taxon>
        <taxon>Diplogasteromorpha</taxon>
        <taxon>Diplogasteroidea</taxon>
        <taxon>Neodiplogasteridae</taxon>
        <taxon>Pristionchus</taxon>
    </lineage>
</organism>
<feature type="transmembrane region" description="Helical" evidence="1">
    <location>
        <begin position="79"/>
        <end position="96"/>
    </location>
</feature>
<name>A0AAV5T5L4_9BILA</name>
<dbReference type="EMBL" id="BTSX01000003">
    <property type="protein sequence ID" value="GMS90811.1"/>
    <property type="molecule type" value="Genomic_DNA"/>
</dbReference>
<accession>A0AAV5T5L4</accession>
<keyword evidence="1" id="KW-1133">Transmembrane helix</keyword>
<dbReference type="Proteomes" id="UP001432027">
    <property type="component" value="Unassembled WGS sequence"/>
</dbReference>
<protein>
    <recommendedName>
        <fullName evidence="4">G protein-coupled receptor</fullName>
    </recommendedName>
</protein>
<evidence type="ECO:0008006" key="4">
    <source>
        <dbReference type="Google" id="ProtNLM"/>
    </source>
</evidence>
<feature type="non-terminal residue" evidence="2">
    <location>
        <position position="1"/>
    </location>
</feature>
<feature type="transmembrane region" description="Helical" evidence="1">
    <location>
        <begin position="50"/>
        <end position="72"/>
    </location>
</feature>
<gene>
    <name evidence="2" type="ORF">PENTCL1PPCAC_12986</name>
</gene>
<keyword evidence="3" id="KW-1185">Reference proteome</keyword>
<evidence type="ECO:0000256" key="1">
    <source>
        <dbReference type="SAM" id="Phobius"/>
    </source>
</evidence>
<reference evidence="2" key="1">
    <citation type="submission" date="2023-10" db="EMBL/GenBank/DDBJ databases">
        <title>Genome assembly of Pristionchus species.</title>
        <authorList>
            <person name="Yoshida K."/>
            <person name="Sommer R.J."/>
        </authorList>
    </citation>
    <scope>NUCLEOTIDE SEQUENCE</scope>
    <source>
        <strain evidence="2">RS0144</strain>
    </source>
</reference>
<feature type="transmembrane region" description="Helical" evidence="1">
    <location>
        <begin position="146"/>
        <end position="174"/>
    </location>
</feature>
<proteinExistence type="predicted"/>
<keyword evidence="1" id="KW-0472">Membrane</keyword>
<sequence length="204" mass="22473">VRTPSVLRLPYSILTPTVLLPYTMSGSTKSTVHQHQPEGDQPFAAYKATLIMTATTVVLGLVHLVLGAVAVYADVICQGVFMMILGAIGVWAMHVPTSNCKAYLMILYIINAAISLLCWLIFLILKLIDLAWLCKDESKKYSNRDLLLTVTAIFIPLLIVSIGLQAILMLRFWFARQKVMTVLIQRANEILAAGDGRVVALPAF</sequence>